<dbReference type="EMBL" id="JABANP010000025">
    <property type="protein sequence ID" value="KAF4695007.1"/>
    <property type="molecule type" value="Genomic_DNA"/>
</dbReference>
<name>A0A7J6PGF4_PEROL</name>
<dbReference type="AlphaFoldDB" id="A0A7J6PGF4"/>
<proteinExistence type="predicted"/>
<evidence type="ECO:0000313" key="1">
    <source>
        <dbReference type="EMBL" id="KAF4695007.1"/>
    </source>
</evidence>
<accession>A0A7J6PGF4</accession>
<dbReference type="Proteomes" id="UP000541610">
    <property type="component" value="Unassembled WGS sequence"/>
</dbReference>
<organism evidence="1 2">
    <name type="scientific">Perkinsus olseni</name>
    <name type="common">Perkinsus atlanticus</name>
    <dbReference type="NCBI Taxonomy" id="32597"/>
    <lineage>
        <taxon>Eukaryota</taxon>
        <taxon>Sar</taxon>
        <taxon>Alveolata</taxon>
        <taxon>Perkinsozoa</taxon>
        <taxon>Perkinsea</taxon>
        <taxon>Perkinsida</taxon>
        <taxon>Perkinsidae</taxon>
        <taxon>Perkinsus</taxon>
    </lineage>
</organism>
<reference evidence="1 2" key="1">
    <citation type="submission" date="2020-04" db="EMBL/GenBank/DDBJ databases">
        <title>Perkinsus olseni comparative genomics.</title>
        <authorList>
            <person name="Bogema D.R."/>
        </authorList>
    </citation>
    <scope>NUCLEOTIDE SEQUENCE [LARGE SCALE GENOMIC DNA]</scope>
    <source>
        <strain evidence="1">00978-12</strain>
    </source>
</reference>
<comment type="caution">
    <text evidence="1">The sequence shown here is derived from an EMBL/GenBank/DDBJ whole genome shotgun (WGS) entry which is preliminary data.</text>
</comment>
<sequence length="93" mass="10939">MLELTGMMAPLPLDEKLCCWPRISTIGSTRPGMRAEYARRKRARARVRRREYTRVPMVKPITLSRQVQQQSRNPPQRVDKVVNDICMQKHFDS</sequence>
<gene>
    <name evidence="1" type="ORF">FOZ60_006130</name>
</gene>
<evidence type="ECO:0000313" key="2">
    <source>
        <dbReference type="Proteomes" id="UP000541610"/>
    </source>
</evidence>
<protein>
    <submittedName>
        <fullName evidence="1">Uncharacterized protein</fullName>
    </submittedName>
</protein>